<comment type="caution">
    <text evidence="2">The sequence shown here is derived from an EMBL/GenBank/DDBJ whole genome shotgun (WGS) entry which is preliminary data.</text>
</comment>
<evidence type="ECO:0000313" key="3">
    <source>
        <dbReference type="Proteomes" id="UP000314294"/>
    </source>
</evidence>
<reference evidence="2 3" key="1">
    <citation type="submission" date="2019-03" db="EMBL/GenBank/DDBJ databases">
        <title>First draft genome of Liparis tanakae, snailfish: a comprehensive survey of snailfish specific genes.</title>
        <authorList>
            <person name="Kim W."/>
            <person name="Song I."/>
            <person name="Jeong J.-H."/>
            <person name="Kim D."/>
            <person name="Kim S."/>
            <person name="Ryu S."/>
            <person name="Song J.Y."/>
            <person name="Lee S.K."/>
        </authorList>
    </citation>
    <scope>NUCLEOTIDE SEQUENCE [LARGE SCALE GENOMIC DNA]</scope>
    <source>
        <tissue evidence="2">Muscle</tissue>
    </source>
</reference>
<evidence type="ECO:0000256" key="1">
    <source>
        <dbReference type="SAM" id="MobiDB-lite"/>
    </source>
</evidence>
<name>A0A4Z2GII3_9TELE</name>
<accession>A0A4Z2GII3</accession>
<proteinExistence type="predicted"/>
<dbReference type="AlphaFoldDB" id="A0A4Z2GII3"/>
<feature type="compositionally biased region" description="Low complexity" evidence="1">
    <location>
        <begin position="64"/>
        <end position="79"/>
    </location>
</feature>
<sequence>MAQTFLGISEIERAAADTAAAAAAAAARLFWAEGLFREAEAALCTIRLYERTKLASGCSPKTLGPSPSSSGCSGSPTAR</sequence>
<dbReference type="Proteomes" id="UP000314294">
    <property type="component" value="Unassembled WGS sequence"/>
</dbReference>
<feature type="region of interest" description="Disordered" evidence="1">
    <location>
        <begin position="56"/>
        <end position="79"/>
    </location>
</feature>
<organism evidence="2 3">
    <name type="scientific">Liparis tanakae</name>
    <name type="common">Tanaka's snailfish</name>
    <dbReference type="NCBI Taxonomy" id="230148"/>
    <lineage>
        <taxon>Eukaryota</taxon>
        <taxon>Metazoa</taxon>
        <taxon>Chordata</taxon>
        <taxon>Craniata</taxon>
        <taxon>Vertebrata</taxon>
        <taxon>Euteleostomi</taxon>
        <taxon>Actinopterygii</taxon>
        <taxon>Neopterygii</taxon>
        <taxon>Teleostei</taxon>
        <taxon>Neoteleostei</taxon>
        <taxon>Acanthomorphata</taxon>
        <taxon>Eupercaria</taxon>
        <taxon>Perciformes</taxon>
        <taxon>Cottioidei</taxon>
        <taxon>Cottales</taxon>
        <taxon>Liparidae</taxon>
        <taxon>Liparis</taxon>
    </lineage>
</organism>
<evidence type="ECO:0000313" key="2">
    <source>
        <dbReference type="EMBL" id="TNN52512.1"/>
    </source>
</evidence>
<keyword evidence="3" id="KW-1185">Reference proteome</keyword>
<gene>
    <name evidence="2" type="ORF">EYF80_037279</name>
</gene>
<protein>
    <submittedName>
        <fullName evidence="2">Uncharacterized protein</fullName>
    </submittedName>
</protein>
<dbReference type="EMBL" id="SRLO01000544">
    <property type="protein sequence ID" value="TNN52512.1"/>
    <property type="molecule type" value="Genomic_DNA"/>
</dbReference>